<accession>A0A973W8D8</accession>
<dbReference type="RefSeq" id="WP_166213749.1">
    <property type="nucleotide sequence ID" value="NZ_CP088285.1"/>
</dbReference>
<name>A0A973W8D8_9BRAD</name>
<protein>
    <submittedName>
        <fullName evidence="1">Uncharacterized protein</fullName>
    </submittedName>
</protein>
<dbReference type="EMBL" id="JAAOLE020000001">
    <property type="protein sequence ID" value="NVI49261.1"/>
    <property type="molecule type" value="Genomic_DNA"/>
</dbReference>
<gene>
    <name evidence="1" type="ORF">HAP48_041770</name>
</gene>
<organism evidence="1">
    <name type="scientific">Bradyrhizobium septentrionale</name>
    <dbReference type="NCBI Taxonomy" id="1404411"/>
    <lineage>
        <taxon>Bacteria</taxon>
        <taxon>Pseudomonadati</taxon>
        <taxon>Pseudomonadota</taxon>
        <taxon>Alphaproteobacteria</taxon>
        <taxon>Hyphomicrobiales</taxon>
        <taxon>Nitrobacteraceae</taxon>
        <taxon>Bradyrhizobium</taxon>
    </lineage>
</organism>
<proteinExistence type="predicted"/>
<evidence type="ECO:0000313" key="1">
    <source>
        <dbReference type="EMBL" id="NVI49261.1"/>
    </source>
</evidence>
<dbReference type="AlphaFoldDB" id="A0A973W8D8"/>
<comment type="caution">
    <text evidence="1">The sequence shown here is derived from an EMBL/GenBank/DDBJ whole genome shotgun (WGS) entry which is preliminary data.</text>
</comment>
<sequence length="213" mass="23922">MLHPAPLHMNWQHGIDRVRLNRVLNAIVEKYDELDFGNLEWAYWHALCAAPHIVGVHFGAAIDALQRRYIAAGPMKVQTKIIADRPLWKSFSDEIDGVIARSPLPDESKAALRENIGSLNRVHQKAKMEALLREIGIELGPEEALAWKRRNDAAHGNEMEAGGELSLIQDNKLLKVVFHRMLLRIISASDLYFDYATPGFPMRCLADPAAQGT</sequence>
<reference evidence="1" key="1">
    <citation type="submission" date="2020-06" db="EMBL/GenBank/DDBJ databases">
        <title>Whole Genome Sequence of Bradyrhizobium sp. Strain 1S1.</title>
        <authorList>
            <person name="Bromfield E.S.P."/>
            <person name="Cloutier S."/>
        </authorList>
    </citation>
    <scope>NUCLEOTIDE SEQUENCE [LARGE SCALE GENOMIC DNA]</scope>
    <source>
        <strain evidence="1">1S1</strain>
    </source>
</reference>